<comment type="caution">
    <text evidence="2">The sequence shown here is derived from an EMBL/GenBank/DDBJ whole genome shotgun (WGS) entry which is preliminary data.</text>
</comment>
<proteinExistence type="predicted"/>
<feature type="compositionally biased region" description="Polar residues" evidence="1">
    <location>
        <begin position="11"/>
        <end position="26"/>
    </location>
</feature>
<organism evidence="2 3">
    <name type="scientific">Blomia tropicalis</name>
    <name type="common">Mite</name>
    <dbReference type="NCBI Taxonomy" id="40697"/>
    <lineage>
        <taxon>Eukaryota</taxon>
        <taxon>Metazoa</taxon>
        <taxon>Ecdysozoa</taxon>
        <taxon>Arthropoda</taxon>
        <taxon>Chelicerata</taxon>
        <taxon>Arachnida</taxon>
        <taxon>Acari</taxon>
        <taxon>Acariformes</taxon>
        <taxon>Sarcoptiformes</taxon>
        <taxon>Astigmata</taxon>
        <taxon>Glycyphagoidea</taxon>
        <taxon>Echimyopodidae</taxon>
        <taxon>Blomia</taxon>
    </lineage>
</organism>
<reference evidence="2" key="1">
    <citation type="submission" date="2022-12" db="EMBL/GenBank/DDBJ databases">
        <title>Genome assemblies of Blomia tropicalis.</title>
        <authorList>
            <person name="Cui Y."/>
        </authorList>
    </citation>
    <scope>NUCLEOTIDE SEQUENCE</scope>
    <source>
        <tissue evidence="2">Adult mites</tissue>
    </source>
</reference>
<dbReference type="EMBL" id="JAPWDV010000002">
    <property type="protein sequence ID" value="KAJ6219214.1"/>
    <property type="molecule type" value="Genomic_DNA"/>
</dbReference>
<evidence type="ECO:0000313" key="3">
    <source>
        <dbReference type="Proteomes" id="UP001142055"/>
    </source>
</evidence>
<feature type="region of interest" description="Disordered" evidence="1">
    <location>
        <begin position="45"/>
        <end position="78"/>
    </location>
</feature>
<evidence type="ECO:0000313" key="2">
    <source>
        <dbReference type="EMBL" id="KAJ6219214.1"/>
    </source>
</evidence>
<feature type="compositionally biased region" description="Basic and acidic residues" evidence="1">
    <location>
        <begin position="227"/>
        <end position="238"/>
    </location>
</feature>
<name>A0A9Q0M599_BLOTA</name>
<feature type="region of interest" description="Disordered" evidence="1">
    <location>
        <begin position="227"/>
        <end position="294"/>
    </location>
</feature>
<feature type="region of interest" description="Disordered" evidence="1">
    <location>
        <begin position="1"/>
        <end position="30"/>
    </location>
</feature>
<feature type="compositionally biased region" description="Acidic residues" evidence="1">
    <location>
        <begin position="246"/>
        <end position="258"/>
    </location>
</feature>
<dbReference type="Proteomes" id="UP001142055">
    <property type="component" value="Chromosome 2"/>
</dbReference>
<sequence>MSKPIRLPQRNRFQSTNGTPQSSSSVRRADVNAVATTATFTTKAPGNYYGTIKNDKSRGETSQKSPNPNTNETTLVRQHQQNVEIVDVPEARKFFIYNIATRQEILGKLNLNSLIEYIEHLEAYRLKNREKIEQFNEFYYPVIKGEKMKDPDLEEEPEPYVDPVAKLTQDVKEMLTNIEQKLEACQLKRMMNNDIESIYQNANGVIGNAAQEEVEVIDLTYNEKQNNESEIQNKESKFNETQVNNEEGENILDDDAESDREIIMDTNVQELKMESEPESDMNSEDSGSVDGKDSKEIRNVIIDELQNKLHELEVSAKQCAETTGFVDLNNSSSNHNIKQENDECSNVPVDLTSDLTNVQSNGSIDAKLTIGGYQLPLPKVFNRLSQVEKNLLMCKLPEMVRGQYLSMCWESRFYEHLAKAPLSVREKLLLNLNL</sequence>
<dbReference type="AlphaFoldDB" id="A0A9Q0M599"/>
<feature type="compositionally biased region" description="Polar residues" evidence="1">
    <location>
        <begin position="62"/>
        <end position="78"/>
    </location>
</feature>
<evidence type="ECO:0000256" key="1">
    <source>
        <dbReference type="SAM" id="MobiDB-lite"/>
    </source>
</evidence>
<accession>A0A9Q0M599</accession>
<keyword evidence="3" id="KW-1185">Reference proteome</keyword>
<gene>
    <name evidence="2" type="ORF">RDWZM_005026</name>
</gene>
<protein>
    <submittedName>
        <fullName evidence="2">Uncharacterized protein</fullName>
    </submittedName>
</protein>